<evidence type="ECO:0000313" key="4">
    <source>
        <dbReference type="EMBL" id="CAJ1938932.1"/>
    </source>
</evidence>
<dbReference type="SUPFAM" id="SSF57783">
    <property type="entry name" value="Zinc beta-ribbon"/>
    <property type="match status" value="1"/>
</dbReference>
<evidence type="ECO:0000256" key="1">
    <source>
        <dbReference type="ARBA" id="ARBA00023015"/>
    </source>
</evidence>
<proteinExistence type="predicted"/>
<evidence type="ECO:0000313" key="5">
    <source>
        <dbReference type="Proteomes" id="UP001295423"/>
    </source>
</evidence>
<gene>
    <name evidence="4" type="ORF">CYCCA115_LOCUS6340</name>
</gene>
<accession>A0AAD2CPI0</accession>
<dbReference type="GO" id="GO:0005634">
    <property type="term" value="C:nucleus"/>
    <property type="evidence" value="ECO:0007669"/>
    <property type="project" value="TreeGrafter"/>
</dbReference>
<dbReference type="PANTHER" id="PTHR11618">
    <property type="entry name" value="TRANSCRIPTION INITIATION FACTOR IIB-RELATED"/>
    <property type="match status" value="1"/>
</dbReference>
<keyword evidence="2" id="KW-0804">Transcription</keyword>
<dbReference type="InterPro" id="IPR000812">
    <property type="entry name" value="TFIIB"/>
</dbReference>
<dbReference type="Gene3D" id="1.10.472.170">
    <property type="match status" value="1"/>
</dbReference>
<evidence type="ECO:0000256" key="3">
    <source>
        <dbReference type="SAM" id="MobiDB-lite"/>
    </source>
</evidence>
<organism evidence="4 5">
    <name type="scientific">Cylindrotheca closterium</name>
    <dbReference type="NCBI Taxonomy" id="2856"/>
    <lineage>
        <taxon>Eukaryota</taxon>
        <taxon>Sar</taxon>
        <taxon>Stramenopiles</taxon>
        <taxon>Ochrophyta</taxon>
        <taxon>Bacillariophyta</taxon>
        <taxon>Bacillariophyceae</taxon>
        <taxon>Bacillariophycidae</taxon>
        <taxon>Bacillariales</taxon>
        <taxon>Bacillariaceae</taxon>
        <taxon>Cylindrotheca</taxon>
    </lineage>
</organism>
<dbReference type="EMBL" id="CAKOGP040000779">
    <property type="protein sequence ID" value="CAJ1938932.1"/>
    <property type="molecule type" value="Genomic_DNA"/>
</dbReference>
<evidence type="ECO:0000256" key="2">
    <source>
        <dbReference type="ARBA" id="ARBA00023163"/>
    </source>
</evidence>
<protein>
    <recommendedName>
        <fullName evidence="6">TFIIB-type domain-containing protein</fullName>
    </recommendedName>
</protein>
<dbReference type="Proteomes" id="UP001295423">
    <property type="component" value="Unassembled WGS sequence"/>
</dbReference>
<dbReference type="PANTHER" id="PTHR11618:SF13">
    <property type="entry name" value="TRANSCRIPTION INITIATION FACTOR IIB"/>
    <property type="match status" value="1"/>
</dbReference>
<feature type="region of interest" description="Disordered" evidence="3">
    <location>
        <begin position="87"/>
        <end position="107"/>
    </location>
</feature>
<dbReference type="GO" id="GO:0070897">
    <property type="term" value="P:transcription preinitiation complex assembly"/>
    <property type="evidence" value="ECO:0007669"/>
    <property type="project" value="InterPro"/>
</dbReference>
<dbReference type="AlphaFoldDB" id="A0AAD2CPI0"/>
<name>A0AAD2CPI0_9STRA</name>
<sequence>MESPMDTSSSADMTTSEAPSTSNNTMTSTYMALWDYEGTELRNWVQSINSIFKDPKKVPPQLAAQAWSNLEYALNSLQTKTTEVNIAQHNSSEPPPSKRIKTENGKRATTRVKYELVDPFNLIVHSIRKPDDGDDVTYEDMLEDAAKELKKSSGGKLSQLLLSGIANGMAGIQGGLVQDRSWTVNPAVTNTEQIPSAANASLQQLKQVALALHLAIQTRMETDVLVTTPIRIQEMLASDLQPAEFKSVRRRIYETVILGKGIGRPMIEGEDLPTAKSTGVHEIEKYKRCKSCGNNDQSLFILDRKNGDVICSSCGTVASEALMHEGSAYRKFEGEADRNHHGDSANPLYSNAHNMSTTLGGIQVTTGAGLGGFGSQNKGLETVLRNAHAYTELNISQFGKGDRRTRIGYKDKQKKDAFMQMAHVGDALNLHEAVVQRAKELFAGFRDDRELVQQFKAVIAACLCEAFDQLSSAGRQILKQKEEAAPADTFVNKRASRRSDMHHANLAGKGGILLDFATVKKENEDKAKDNQLIGVEAKPAPKWELDDCRSWLLEASRSIAKQWIDDREKGTKGVPTGTQEEMEGKLVENAITLCDLLEAELRQQQTKGNGRVVTPRLNDMAKLGIKWQHAHERGSGGKGGVGNSGKHNTPLRRGGRTAGQILILKSAKKLGLMLKDNVAGTAIHKELRSLVGKQEAKKQKLMREEATRQRMAQMKRKNYLQIKALS</sequence>
<feature type="region of interest" description="Disordered" evidence="3">
    <location>
        <begin position="1"/>
        <end position="24"/>
    </location>
</feature>
<reference evidence="4" key="1">
    <citation type="submission" date="2023-08" db="EMBL/GenBank/DDBJ databases">
        <authorList>
            <person name="Audoor S."/>
            <person name="Bilcke G."/>
        </authorList>
    </citation>
    <scope>NUCLEOTIDE SEQUENCE</scope>
</reference>
<comment type="caution">
    <text evidence="4">The sequence shown here is derived from an EMBL/GenBank/DDBJ whole genome shotgun (WGS) entry which is preliminary data.</text>
</comment>
<keyword evidence="1" id="KW-0805">Transcription regulation</keyword>
<keyword evidence="5" id="KW-1185">Reference proteome</keyword>
<dbReference type="GO" id="GO:0017025">
    <property type="term" value="F:TBP-class protein binding"/>
    <property type="evidence" value="ECO:0007669"/>
    <property type="project" value="TreeGrafter"/>
</dbReference>
<evidence type="ECO:0008006" key="6">
    <source>
        <dbReference type="Google" id="ProtNLM"/>
    </source>
</evidence>
<dbReference type="GO" id="GO:0097550">
    <property type="term" value="C:transcription preinitiation complex"/>
    <property type="evidence" value="ECO:0007669"/>
    <property type="project" value="TreeGrafter"/>
</dbReference>
<feature type="region of interest" description="Disordered" evidence="3">
    <location>
        <begin position="630"/>
        <end position="654"/>
    </location>
</feature>